<evidence type="ECO:0000256" key="2">
    <source>
        <dbReference type="SAM" id="SignalP"/>
    </source>
</evidence>
<feature type="compositionally biased region" description="Basic residues" evidence="1">
    <location>
        <begin position="103"/>
        <end position="115"/>
    </location>
</feature>
<evidence type="ECO:0000256" key="1">
    <source>
        <dbReference type="SAM" id="MobiDB-lite"/>
    </source>
</evidence>
<evidence type="ECO:0000313" key="4">
    <source>
        <dbReference type="Proteomes" id="UP000823604"/>
    </source>
</evidence>
<protein>
    <recommendedName>
        <fullName evidence="5">DUF4148 domain-containing protein</fullName>
    </recommendedName>
</protein>
<sequence>MKKYIITLAALCIFSAAAFSDAAKAQVPPPPKPHHEFTIKERAKADAERIARDYGMNERQYKKVYRLLLKLEMVKEDALLDNPQMFKGPKKPDRHPAPVPHHHDMKRHKYKHPND</sequence>
<dbReference type="EMBL" id="JADIMA010000008">
    <property type="protein sequence ID" value="MBO8472185.1"/>
    <property type="molecule type" value="Genomic_DNA"/>
</dbReference>
<feature type="chain" id="PRO_5039524060" description="DUF4148 domain-containing protein" evidence="2">
    <location>
        <begin position="26"/>
        <end position="115"/>
    </location>
</feature>
<proteinExistence type="predicted"/>
<keyword evidence="2" id="KW-0732">Signal</keyword>
<dbReference type="AlphaFoldDB" id="A0A9D9IHC9"/>
<name>A0A9D9IHC9_9BACT</name>
<gene>
    <name evidence="3" type="ORF">IAB81_00945</name>
</gene>
<evidence type="ECO:0008006" key="5">
    <source>
        <dbReference type="Google" id="ProtNLM"/>
    </source>
</evidence>
<accession>A0A9D9IHC9</accession>
<reference evidence="3" key="2">
    <citation type="journal article" date="2021" name="PeerJ">
        <title>Extensive microbial diversity within the chicken gut microbiome revealed by metagenomics and culture.</title>
        <authorList>
            <person name="Gilroy R."/>
            <person name="Ravi A."/>
            <person name="Getino M."/>
            <person name="Pursley I."/>
            <person name="Horton D.L."/>
            <person name="Alikhan N.F."/>
            <person name="Baker D."/>
            <person name="Gharbi K."/>
            <person name="Hall N."/>
            <person name="Watson M."/>
            <person name="Adriaenssens E.M."/>
            <person name="Foster-Nyarko E."/>
            <person name="Jarju S."/>
            <person name="Secka A."/>
            <person name="Antonio M."/>
            <person name="Oren A."/>
            <person name="Chaudhuri R.R."/>
            <person name="La Ragione R."/>
            <person name="Hildebrand F."/>
            <person name="Pallen M.J."/>
        </authorList>
    </citation>
    <scope>NUCLEOTIDE SEQUENCE</scope>
    <source>
        <strain evidence="3">B1-8020</strain>
    </source>
</reference>
<feature type="signal peptide" evidence="2">
    <location>
        <begin position="1"/>
        <end position="25"/>
    </location>
</feature>
<evidence type="ECO:0000313" key="3">
    <source>
        <dbReference type="EMBL" id="MBO8472185.1"/>
    </source>
</evidence>
<dbReference type="Proteomes" id="UP000823604">
    <property type="component" value="Unassembled WGS sequence"/>
</dbReference>
<organism evidence="3 4">
    <name type="scientific">Candidatus Merdivivens pullicola</name>
    <dbReference type="NCBI Taxonomy" id="2840872"/>
    <lineage>
        <taxon>Bacteria</taxon>
        <taxon>Pseudomonadati</taxon>
        <taxon>Bacteroidota</taxon>
        <taxon>Bacteroidia</taxon>
        <taxon>Bacteroidales</taxon>
        <taxon>Muribaculaceae</taxon>
        <taxon>Muribaculaceae incertae sedis</taxon>
        <taxon>Candidatus Merdivivens</taxon>
    </lineage>
</organism>
<comment type="caution">
    <text evidence="3">The sequence shown here is derived from an EMBL/GenBank/DDBJ whole genome shotgun (WGS) entry which is preliminary data.</text>
</comment>
<reference evidence="3" key="1">
    <citation type="submission" date="2020-10" db="EMBL/GenBank/DDBJ databases">
        <authorList>
            <person name="Gilroy R."/>
        </authorList>
    </citation>
    <scope>NUCLEOTIDE SEQUENCE</scope>
    <source>
        <strain evidence="3">B1-8020</strain>
    </source>
</reference>
<feature type="region of interest" description="Disordered" evidence="1">
    <location>
        <begin position="82"/>
        <end position="115"/>
    </location>
</feature>